<dbReference type="SMART" id="SM00780">
    <property type="entry name" value="PIG-X"/>
    <property type="match status" value="1"/>
</dbReference>
<keyword evidence="8" id="KW-0472">Membrane</keyword>
<keyword evidence="7" id="KW-1133">Transmembrane helix</keyword>
<dbReference type="InterPro" id="IPR013233">
    <property type="entry name" value="PIG-X/PBN1"/>
</dbReference>
<dbReference type="Pfam" id="PF08320">
    <property type="entry name" value="PIG-X"/>
    <property type="match status" value="1"/>
</dbReference>
<gene>
    <name evidence="11" type="ORF">BD626DRAFT_564404</name>
</gene>
<keyword evidence="4 10" id="KW-0337">GPI-anchor biosynthesis</keyword>
<organism evidence="11 12">
    <name type="scientific">Schizophyllum amplum</name>
    <dbReference type="NCBI Taxonomy" id="97359"/>
    <lineage>
        <taxon>Eukaryota</taxon>
        <taxon>Fungi</taxon>
        <taxon>Dikarya</taxon>
        <taxon>Basidiomycota</taxon>
        <taxon>Agaricomycotina</taxon>
        <taxon>Agaricomycetes</taxon>
        <taxon>Agaricomycetidae</taxon>
        <taxon>Agaricales</taxon>
        <taxon>Schizophyllaceae</taxon>
        <taxon>Schizophyllum</taxon>
    </lineage>
</organism>
<dbReference type="EMBL" id="VDMD01000002">
    <property type="protein sequence ID" value="TRM67467.1"/>
    <property type="molecule type" value="Genomic_DNA"/>
</dbReference>
<name>A0A550CRQ2_9AGAR</name>
<evidence type="ECO:0000256" key="8">
    <source>
        <dbReference type="ARBA" id="ARBA00023136"/>
    </source>
</evidence>
<accession>A0A550CRQ2</accession>
<dbReference type="AlphaFoldDB" id="A0A550CRQ2"/>
<evidence type="ECO:0000256" key="1">
    <source>
        <dbReference type="ARBA" id="ARBA00004389"/>
    </source>
</evidence>
<dbReference type="OrthoDB" id="5546453at2759"/>
<protein>
    <recommendedName>
        <fullName evidence="10">Protein PBN1</fullName>
    </recommendedName>
</protein>
<evidence type="ECO:0000256" key="5">
    <source>
        <dbReference type="ARBA" id="ARBA00022692"/>
    </source>
</evidence>
<comment type="pathway">
    <text evidence="2 10">Glycolipid biosynthesis; glycosylphosphatidylinositol-anchor biosynthesis.</text>
</comment>
<evidence type="ECO:0000313" key="12">
    <source>
        <dbReference type="Proteomes" id="UP000320762"/>
    </source>
</evidence>
<dbReference type="InterPro" id="IPR040039">
    <property type="entry name" value="PIGX"/>
</dbReference>
<dbReference type="GO" id="GO:0005789">
    <property type="term" value="C:endoplasmic reticulum membrane"/>
    <property type="evidence" value="ECO:0007669"/>
    <property type="project" value="UniProtKB-SubCell"/>
</dbReference>
<comment type="similarity">
    <text evidence="3 10">Belongs to the PIGX family.</text>
</comment>
<keyword evidence="5" id="KW-0812">Transmembrane</keyword>
<dbReference type="UniPathway" id="UPA00196"/>
<dbReference type="GO" id="GO:0006506">
    <property type="term" value="P:GPI anchor biosynthetic process"/>
    <property type="evidence" value="ECO:0007669"/>
    <property type="project" value="UniProtKB-UniPathway"/>
</dbReference>
<comment type="subcellular location">
    <subcellularLocation>
        <location evidence="1 10">Endoplasmic reticulum membrane</location>
        <topology evidence="1 10">Single-pass membrane protein</topology>
    </subcellularLocation>
</comment>
<reference evidence="11 12" key="1">
    <citation type="journal article" date="2019" name="New Phytol.">
        <title>Comparative genomics reveals unique wood-decay strategies and fruiting body development in the Schizophyllaceae.</title>
        <authorList>
            <person name="Almasi E."/>
            <person name="Sahu N."/>
            <person name="Krizsan K."/>
            <person name="Balint B."/>
            <person name="Kovacs G.M."/>
            <person name="Kiss B."/>
            <person name="Cseklye J."/>
            <person name="Drula E."/>
            <person name="Henrissat B."/>
            <person name="Nagy I."/>
            <person name="Chovatia M."/>
            <person name="Adam C."/>
            <person name="LaButti K."/>
            <person name="Lipzen A."/>
            <person name="Riley R."/>
            <person name="Grigoriev I.V."/>
            <person name="Nagy L.G."/>
        </authorList>
    </citation>
    <scope>NUCLEOTIDE SEQUENCE [LARGE SCALE GENOMIC DNA]</scope>
    <source>
        <strain evidence="11 12">NL-1724</strain>
    </source>
</reference>
<evidence type="ECO:0000256" key="6">
    <source>
        <dbReference type="ARBA" id="ARBA00022824"/>
    </source>
</evidence>
<dbReference type="PANTHER" id="PTHR28650:SF1">
    <property type="entry name" value="PHOSPHATIDYLINOSITOL-GLYCAN BIOSYNTHESIS CLASS X PROTEIN"/>
    <property type="match status" value="1"/>
</dbReference>
<comment type="caution">
    <text evidence="11">The sequence shown here is derived from an EMBL/GenBank/DDBJ whole genome shotgun (WGS) entry which is preliminary data.</text>
</comment>
<dbReference type="Proteomes" id="UP000320762">
    <property type="component" value="Unassembled WGS sequence"/>
</dbReference>
<evidence type="ECO:0000256" key="4">
    <source>
        <dbReference type="ARBA" id="ARBA00022502"/>
    </source>
</evidence>
<evidence type="ECO:0000256" key="10">
    <source>
        <dbReference type="RuleBase" id="RU366056"/>
    </source>
</evidence>
<proteinExistence type="inferred from homology"/>
<evidence type="ECO:0000256" key="3">
    <source>
        <dbReference type="ARBA" id="ARBA00010345"/>
    </source>
</evidence>
<evidence type="ECO:0000256" key="2">
    <source>
        <dbReference type="ARBA" id="ARBA00004687"/>
    </source>
</evidence>
<comment type="function">
    <text evidence="10">Required for proper folding and/or the stability of a subset of proteins in the endoplasmic reticulum. Component of glycosylphosphatidylinositol-mannosyltransferase 1 which transfers the first of the 4 mannoses in the GPI-anchor precursors during GPI-anchor biosynthesis. Probably acts by stabilizing the mannosyltransferase GPI14.</text>
</comment>
<keyword evidence="12" id="KW-1185">Reference proteome</keyword>
<keyword evidence="9" id="KW-0325">Glycoprotein</keyword>
<evidence type="ECO:0000313" key="11">
    <source>
        <dbReference type="EMBL" id="TRM67467.1"/>
    </source>
</evidence>
<dbReference type="STRING" id="97359.A0A550CRQ2"/>
<keyword evidence="6 10" id="KW-0256">Endoplasmic reticulum</keyword>
<evidence type="ECO:0000256" key="7">
    <source>
        <dbReference type="ARBA" id="ARBA00022989"/>
    </source>
</evidence>
<dbReference type="PANTHER" id="PTHR28650">
    <property type="entry name" value="PHOSPHATIDYLINOSITOL-GLYCAN BIOSYNTHESIS CLASS X PROTEIN"/>
    <property type="match status" value="1"/>
</dbReference>
<evidence type="ECO:0000256" key="9">
    <source>
        <dbReference type="ARBA" id="ARBA00023180"/>
    </source>
</evidence>
<sequence>MDARIGTYESALFPNHGYHPTSKTRIHVPDASLREDCTLQLHFVLPPHIFADRYELQNYAPRLQFTYRGSANLELPVFALNSLEESELLVSVSLNEEEKRKGEVEVDVPLHLRYGGVLPADASTTHEEIFIRHPEAFMACPESKYAQRGAVADPQSLIADLTNSTIVPLQAANAREGEIVRLPVGQAAHSPIVELGTSSVILLTFIYLVFKSCKTFSRIEQS</sequence>